<name>A0AAX4HAL9_9ASCO</name>
<feature type="compositionally biased region" description="Acidic residues" evidence="1">
    <location>
        <begin position="147"/>
        <end position="169"/>
    </location>
</feature>
<feature type="region of interest" description="Disordered" evidence="1">
    <location>
        <begin position="550"/>
        <end position="579"/>
    </location>
</feature>
<evidence type="ECO:0008006" key="4">
    <source>
        <dbReference type="Google" id="ProtNLM"/>
    </source>
</evidence>
<dbReference type="InterPro" id="IPR053039">
    <property type="entry name" value="Polarity_Bud-Selection_Reg"/>
</dbReference>
<keyword evidence="3" id="KW-1185">Reference proteome</keyword>
<dbReference type="EMBL" id="CP138896">
    <property type="protein sequence ID" value="WPK25402.1"/>
    <property type="molecule type" value="Genomic_DNA"/>
</dbReference>
<dbReference type="SUPFAM" id="SSF50044">
    <property type="entry name" value="SH3-domain"/>
    <property type="match status" value="1"/>
</dbReference>
<dbReference type="GO" id="GO:0015630">
    <property type="term" value="C:microtubule cytoskeleton"/>
    <property type="evidence" value="ECO:0007669"/>
    <property type="project" value="TreeGrafter"/>
</dbReference>
<feature type="compositionally biased region" description="Low complexity" evidence="1">
    <location>
        <begin position="552"/>
        <end position="565"/>
    </location>
</feature>
<reference evidence="2 3" key="1">
    <citation type="submission" date="2023-10" db="EMBL/GenBank/DDBJ databases">
        <title>Draft Genome Sequence of Candida saopaulonensis from a very Premature Infant with Sepsis.</title>
        <authorList>
            <person name="Ning Y."/>
            <person name="Dai R."/>
            <person name="Xiao M."/>
            <person name="Xu Y."/>
            <person name="Yan Q."/>
            <person name="Zhang L."/>
        </authorList>
    </citation>
    <scope>NUCLEOTIDE SEQUENCE [LARGE SCALE GENOMIC DNA]</scope>
    <source>
        <strain evidence="2 3">19XY460</strain>
    </source>
</reference>
<organism evidence="2 3">
    <name type="scientific">Australozyma saopauloensis</name>
    <dbReference type="NCBI Taxonomy" id="291208"/>
    <lineage>
        <taxon>Eukaryota</taxon>
        <taxon>Fungi</taxon>
        <taxon>Dikarya</taxon>
        <taxon>Ascomycota</taxon>
        <taxon>Saccharomycotina</taxon>
        <taxon>Pichiomycetes</taxon>
        <taxon>Metschnikowiaceae</taxon>
        <taxon>Australozyma</taxon>
    </lineage>
</organism>
<dbReference type="Proteomes" id="UP001338582">
    <property type="component" value="Chromosome 3"/>
</dbReference>
<sequence>MQEAETHIPEENRLEATNRVLRDLERKLSLVLTVSLSTSHQSHGSVIQDPQYGGMARDNIQLSVISYIRNSGSEFDPELVYSDRKQRLITKFDREYSPNVGKSASAENLGKYDRENVVQDSEEFKAAFKNDLPRSSLSSTENPYDAYYDDNLDSYCESDTENDPGDPENMLDIDVDMLLPPLPPRLPPKELDPSRLYGLFDFLGPDPLHCTLFREEPVYLVNDLDNYWWLIRKLTKQERIACNTSGDPVESDEEDGKIGFVPAECLETHGERLARLNCYKNEVLEKSSLGTSPASTRSELTAVNDSMNDLAEIDSHLAEYLAEPVLPLIRRKGSILKKKGSYKRNNKLVTFENLAEFALDDDDEIGDDDSDHDILSYRYYGLNHDDIEKTHIDDPERHSEVLSDVYPVDMPLHIPKSNRESATVGKTMDLGLFSEPKLPPAGDDVSIGTYSPDTPPTQRFAGSLKQEEQSELRRSVILDKLSEVTSLLGKDNVLQEYKELSFGGSLQNNLGVDRKSTSKHSPVRQPIVVDDDEDDGSLLDYLESRQLTAEELSTPLTSSNSLSLPGVSPKLAPPEKKKRSKYEMCLPVLGQLEELTKKLAELEHLFE</sequence>
<feature type="region of interest" description="Disordered" evidence="1">
    <location>
        <begin position="133"/>
        <end position="169"/>
    </location>
</feature>
<evidence type="ECO:0000256" key="1">
    <source>
        <dbReference type="SAM" id="MobiDB-lite"/>
    </source>
</evidence>
<gene>
    <name evidence="2" type="ORF">PUMCH_002715</name>
</gene>
<dbReference type="PANTHER" id="PTHR47775:SF1">
    <property type="entry name" value="BUD SITE SELECTION PROTEIN 14"/>
    <property type="match status" value="1"/>
</dbReference>
<dbReference type="PANTHER" id="PTHR47775">
    <property type="entry name" value="BUD SITE SELECTION PROTEIN 14"/>
    <property type="match status" value="1"/>
</dbReference>
<dbReference type="InterPro" id="IPR036028">
    <property type="entry name" value="SH3-like_dom_sf"/>
</dbReference>
<evidence type="ECO:0000313" key="3">
    <source>
        <dbReference type="Proteomes" id="UP001338582"/>
    </source>
</evidence>
<proteinExistence type="predicted"/>
<dbReference type="GO" id="GO:0051286">
    <property type="term" value="C:cell tip"/>
    <property type="evidence" value="ECO:0007669"/>
    <property type="project" value="TreeGrafter"/>
</dbReference>
<dbReference type="AlphaFoldDB" id="A0AAX4HAL9"/>
<feature type="region of interest" description="Disordered" evidence="1">
    <location>
        <begin position="508"/>
        <end position="535"/>
    </location>
</feature>
<dbReference type="GO" id="GO:0008104">
    <property type="term" value="P:intracellular protein localization"/>
    <property type="evidence" value="ECO:0007669"/>
    <property type="project" value="TreeGrafter"/>
</dbReference>
<dbReference type="KEGG" id="asau:88173779"/>
<accession>A0AAX4HAL9</accession>
<feature type="region of interest" description="Disordered" evidence="1">
    <location>
        <begin position="445"/>
        <end position="467"/>
    </location>
</feature>
<feature type="compositionally biased region" description="Polar residues" evidence="1">
    <location>
        <begin position="133"/>
        <end position="142"/>
    </location>
</feature>
<evidence type="ECO:0000313" key="2">
    <source>
        <dbReference type="EMBL" id="WPK25402.1"/>
    </source>
</evidence>
<dbReference type="GO" id="GO:0030950">
    <property type="term" value="P:establishment or maintenance of actin cytoskeleton polarity"/>
    <property type="evidence" value="ECO:0007669"/>
    <property type="project" value="TreeGrafter"/>
</dbReference>
<protein>
    <recommendedName>
        <fullName evidence="4">SH3 domain-containing protein</fullName>
    </recommendedName>
</protein>
<dbReference type="RefSeq" id="XP_062877784.1">
    <property type="nucleotide sequence ID" value="XM_063021714.1"/>
</dbReference>
<dbReference type="GeneID" id="88173779"/>